<dbReference type="EMBL" id="JBBWWQ010000015">
    <property type="protein sequence ID" value="KAK8928284.1"/>
    <property type="molecule type" value="Genomic_DNA"/>
</dbReference>
<accession>A0AAP0B4T3</accession>
<comment type="caution">
    <text evidence="1">The sequence shown here is derived from an EMBL/GenBank/DDBJ whole genome shotgun (WGS) entry which is preliminary data.</text>
</comment>
<protein>
    <submittedName>
        <fullName evidence="1">Uncharacterized protein</fullName>
    </submittedName>
</protein>
<name>A0AAP0B4T3_9ASPA</name>
<gene>
    <name evidence="1" type="ORF">KSP39_PZI017465</name>
</gene>
<proteinExistence type="predicted"/>
<organism evidence="1 2">
    <name type="scientific">Platanthera zijinensis</name>
    <dbReference type="NCBI Taxonomy" id="2320716"/>
    <lineage>
        <taxon>Eukaryota</taxon>
        <taxon>Viridiplantae</taxon>
        <taxon>Streptophyta</taxon>
        <taxon>Embryophyta</taxon>
        <taxon>Tracheophyta</taxon>
        <taxon>Spermatophyta</taxon>
        <taxon>Magnoliopsida</taxon>
        <taxon>Liliopsida</taxon>
        <taxon>Asparagales</taxon>
        <taxon>Orchidaceae</taxon>
        <taxon>Orchidoideae</taxon>
        <taxon>Orchideae</taxon>
        <taxon>Orchidinae</taxon>
        <taxon>Platanthera</taxon>
    </lineage>
</organism>
<dbReference type="AlphaFoldDB" id="A0AAP0B4T3"/>
<evidence type="ECO:0000313" key="2">
    <source>
        <dbReference type="Proteomes" id="UP001418222"/>
    </source>
</evidence>
<keyword evidence="2" id="KW-1185">Reference proteome</keyword>
<dbReference type="Proteomes" id="UP001418222">
    <property type="component" value="Unassembled WGS sequence"/>
</dbReference>
<evidence type="ECO:0000313" key="1">
    <source>
        <dbReference type="EMBL" id="KAK8928284.1"/>
    </source>
</evidence>
<reference evidence="1 2" key="1">
    <citation type="journal article" date="2022" name="Nat. Plants">
        <title>Genomes of leafy and leafless Platanthera orchids illuminate the evolution of mycoheterotrophy.</title>
        <authorList>
            <person name="Li M.H."/>
            <person name="Liu K.W."/>
            <person name="Li Z."/>
            <person name="Lu H.C."/>
            <person name="Ye Q.L."/>
            <person name="Zhang D."/>
            <person name="Wang J.Y."/>
            <person name="Li Y.F."/>
            <person name="Zhong Z.M."/>
            <person name="Liu X."/>
            <person name="Yu X."/>
            <person name="Liu D.K."/>
            <person name="Tu X.D."/>
            <person name="Liu B."/>
            <person name="Hao Y."/>
            <person name="Liao X.Y."/>
            <person name="Jiang Y.T."/>
            <person name="Sun W.H."/>
            <person name="Chen J."/>
            <person name="Chen Y.Q."/>
            <person name="Ai Y."/>
            <person name="Zhai J.W."/>
            <person name="Wu S.S."/>
            <person name="Zhou Z."/>
            <person name="Hsiao Y.Y."/>
            <person name="Wu W.L."/>
            <person name="Chen Y.Y."/>
            <person name="Lin Y.F."/>
            <person name="Hsu J.L."/>
            <person name="Li C.Y."/>
            <person name="Wang Z.W."/>
            <person name="Zhao X."/>
            <person name="Zhong W.Y."/>
            <person name="Ma X.K."/>
            <person name="Ma L."/>
            <person name="Huang J."/>
            <person name="Chen G.Z."/>
            <person name="Huang M.Z."/>
            <person name="Huang L."/>
            <person name="Peng D.H."/>
            <person name="Luo Y.B."/>
            <person name="Zou S.Q."/>
            <person name="Chen S.P."/>
            <person name="Lan S."/>
            <person name="Tsai W.C."/>
            <person name="Van de Peer Y."/>
            <person name="Liu Z.J."/>
        </authorList>
    </citation>
    <scope>NUCLEOTIDE SEQUENCE [LARGE SCALE GENOMIC DNA]</scope>
    <source>
        <strain evidence="1">Lor287</strain>
    </source>
</reference>
<sequence length="79" mass="8919">MLNKSTCQEYSLGVLVGSARWEYSSSVFFKSTRRPSRETILTQLGLSSSKLVPKKFTQLEEIFHVPANLFSMSVEEGKT</sequence>